<name>A0AAV4F3W3_9GAST</name>
<gene>
    <name evidence="1" type="ORF">ElyMa_005576100</name>
</gene>
<sequence>MITLSPRAAGATALKLQEPSLKVHQVIIIKPEKRHDHFSFILPGSSFSIRTIMCGPITDTAGVNRTETELSCVSVHSLRFLDRPSLKQCVPIFLSSVSAPALPEQ</sequence>
<dbReference type="EMBL" id="BMAT01011122">
    <property type="protein sequence ID" value="GFR67130.1"/>
    <property type="molecule type" value="Genomic_DNA"/>
</dbReference>
<evidence type="ECO:0000313" key="2">
    <source>
        <dbReference type="Proteomes" id="UP000762676"/>
    </source>
</evidence>
<dbReference type="AlphaFoldDB" id="A0AAV4F3W3"/>
<evidence type="ECO:0000313" key="1">
    <source>
        <dbReference type="EMBL" id="GFR67130.1"/>
    </source>
</evidence>
<dbReference type="Proteomes" id="UP000762676">
    <property type="component" value="Unassembled WGS sequence"/>
</dbReference>
<protein>
    <submittedName>
        <fullName evidence="1">Uncharacterized protein</fullName>
    </submittedName>
</protein>
<keyword evidence="2" id="KW-1185">Reference proteome</keyword>
<organism evidence="1 2">
    <name type="scientific">Elysia marginata</name>
    <dbReference type="NCBI Taxonomy" id="1093978"/>
    <lineage>
        <taxon>Eukaryota</taxon>
        <taxon>Metazoa</taxon>
        <taxon>Spiralia</taxon>
        <taxon>Lophotrochozoa</taxon>
        <taxon>Mollusca</taxon>
        <taxon>Gastropoda</taxon>
        <taxon>Heterobranchia</taxon>
        <taxon>Euthyneura</taxon>
        <taxon>Panpulmonata</taxon>
        <taxon>Sacoglossa</taxon>
        <taxon>Placobranchoidea</taxon>
        <taxon>Plakobranchidae</taxon>
        <taxon>Elysia</taxon>
    </lineage>
</organism>
<comment type="caution">
    <text evidence="1">The sequence shown here is derived from an EMBL/GenBank/DDBJ whole genome shotgun (WGS) entry which is preliminary data.</text>
</comment>
<accession>A0AAV4F3W3</accession>
<proteinExistence type="predicted"/>
<reference evidence="1 2" key="1">
    <citation type="journal article" date="2021" name="Elife">
        <title>Chloroplast acquisition without the gene transfer in kleptoplastic sea slugs, Plakobranchus ocellatus.</title>
        <authorList>
            <person name="Maeda T."/>
            <person name="Takahashi S."/>
            <person name="Yoshida T."/>
            <person name="Shimamura S."/>
            <person name="Takaki Y."/>
            <person name="Nagai Y."/>
            <person name="Toyoda A."/>
            <person name="Suzuki Y."/>
            <person name="Arimoto A."/>
            <person name="Ishii H."/>
            <person name="Satoh N."/>
            <person name="Nishiyama T."/>
            <person name="Hasebe M."/>
            <person name="Maruyama T."/>
            <person name="Minagawa J."/>
            <person name="Obokata J."/>
            <person name="Shigenobu S."/>
        </authorList>
    </citation>
    <scope>NUCLEOTIDE SEQUENCE [LARGE SCALE GENOMIC DNA]</scope>
</reference>